<dbReference type="GO" id="GO:0030170">
    <property type="term" value="F:pyridoxal phosphate binding"/>
    <property type="evidence" value="ECO:0007669"/>
    <property type="project" value="InterPro"/>
</dbReference>
<keyword evidence="10" id="KW-0028">Amino-acid biosynthesis</keyword>
<dbReference type="UniPathway" id="UPA00052">
    <property type="reaction ID" value="UER00507"/>
</dbReference>
<keyword evidence="12 15" id="KW-0456">Lyase</keyword>
<dbReference type="InterPro" id="IPR044561">
    <property type="entry name" value="ACT_ThrD-II-like"/>
</dbReference>
<dbReference type="GO" id="GO:0009097">
    <property type="term" value="P:isoleucine biosynthetic process"/>
    <property type="evidence" value="ECO:0007669"/>
    <property type="project" value="UniProtKB-UniPathway"/>
</dbReference>
<dbReference type="InterPro" id="IPR045865">
    <property type="entry name" value="ACT-like_dom_sf"/>
</dbReference>
<evidence type="ECO:0000256" key="8">
    <source>
        <dbReference type="ARBA" id="ARBA00022248"/>
    </source>
</evidence>
<dbReference type="InterPro" id="IPR050147">
    <property type="entry name" value="Ser/Thr_Dehydratase"/>
</dbReference>
<dbReference type="InterPro" id="IPR036052">
    <property type="entry name" value="TrpB-like_PALP_sf"/>
</dbReference>
<dbReference type="GO" id="GO:0070689">
    <property type="term" value="P:L-threonine catabolic process to propionate"/>
    <property type="evidence" value="ECO:0007669"/>
    <property type="project" value="UniProtKB-UniPathway"/>
</dbReference>
<dbReference type="RefSeq" id="WP_079481363.1">
    <property type="nucleotide sequence ID" value="NZ_CBML010000006.1"/>
</dbReference>
<comment type="function">
    <text evidence="13 15">Catalyzes the anaerobic formation of alpha-ketobutyrate and ammonia from threonine in a two-step reaction. The first step involved a dehydration of threonine and a production of enamine intermediates (aminocrotonate), which tautomerizes to its imine form (iminobutyrate). Both intermediates are unstable and short-lived. The second step is the nonenzymatic hydrolysis of the enamine/imine intermediates to form 2-ketobutyrate and free ammonia. In the low water environment of the cell, the second step is accelerated by RidA.</text>
</comment>
<dbReference type="InterPro" id="IPR005789">
    <property type="entry name" value="Thr_deHydtase_catblc"/>
</dbReference>
<evidence type="ECO:0000256" key="12">
    <source>
        <dbReference type="ARBA" id="ARBA00023239"/>
    </source>
</evidence>
<evidence type="ECO:0000313" key="18">
    <source>
        <dbReference type="Proteomes" id="UP000190476"/>
    </source>
</evidence>
<dbReference type="FunFam" id="3.40.50.1100:FF:000007">
    <property type="entry name" value="L-threonine dehydratase catabolic TdcB"/>
    <property type="match status" value="1"/>
</dbReference>
<dbReference type="Proteomes" id="UP000190476">
    <property type="component" value="Chromosome I"/>
</dbReference>
<sequence>MYLEKIQLARETIKDVVIKTPLLYSNFFSILSGNDIYMKCENLQVTGAYKIRGAINKINSLSNEEKNKGVVCSSAGNHAQGVAYGAALSNVNATIVMPKTTPFVKVKSTKDLGGNVVLYGNCYDDAFKEAKRIEKEEHSIFLHPFNDLTVIQGQGTIALEIFEDLNDVDVIVCPIGGGGLISGISLAAKELNPNIKIIGVQAEGANAMEQSFKNGNLISLNSINTIADGIAVKSPGNITFDIIKDYVDDIVTVTDSEIVEAFLILSEKHKLLVEASGAVSLAALKKLNFKDKKIVSIISGGNIDMLTISSLINNGLVERGRLFCFSVELPDVPGQLLEISKLLSETSANVVKLEHNQFKATNRLKNVLLEITVETNGPDHINIIKDAFKNYGFFIRQMY</sequence>
<evidence type="ECO:0000259" key="16">
    <source>
        <dbReference type="Pfam" id="PF00291"/>
    </source>
</evidence>
<dbReference type="GO" id="GO:0003941">
    <property type="term" value="F:L-serine ammonia-lyase activity"/>
    <property type="evidence" value="ECO:0007669"/>
    <property type="project" value="TreeGrafter"/>
</dbReference>
<dbReference type="Gene3D" id="3.40.50.1100">
    <property type="match status" value="2"/>
</dbReference>
<dbReference type="PANTHER" id="PTHR48078">
    <property type="entry name" value="THREONINE DEHYDRATASE, MITOCHONDRIAL-RELATED"/>
    <property type="match status" value="1"/>
</dbReference>
<gene>
    <name evidence="17" type="ORF">CCH01_13880</name>
</gene>
<protein>
    <recommendedName>
        <fullName evidence="8 15">L-threonine dehydratase catabolic TdcB</fullName>
        <ecNumber evidence="7 15">4.3.1.19</ecNumber>
    </recommendedName>
    <alternativeName>
        <fullName evidence="14 15">Threonine deaminase</fullName>
    </alternativeName>
</protein>
<comment type="pathway">
    <text evidence="4 15">Amino-acid degradation; L-threonine degradation via propanoate pathway; propanoate from L-threonine: step 1/4.</text>
</comment>
<evidence type="ECO:0000256" key="10">
    <source>
        <dbReference type="ARBA" id="ARBA00022624"/>
    </source>
</evidence>
<comment type="subunit">
    <text evidence="6 15">In the native structure, TdcB is in a dimeric form, whereas in the TdcB-AMP complex, it exists in a tetrameric form (dimer of dimers).</text>
</comment>
<evidence type="ECO:0000256" key="9">
    <source>
        <dbReference type="ARBA" id="ARBA00022533"/>
    </source>
</evidence>
<evidence type="ECO:0000256" key="6">
    <source>
        <dbReference type="ARBA" id="ARBA00011447"/>
    </source>
</evidence>
<dbReference type="SUPFAM" id="SSF55021">
    <property type="entry name" value="ACT-like"/>
    <property type="match status" value="1"/>
</dbReference>
<dbReference type="PROSITE" id="PS00165">
    <property type="entry name" value="DEHYDRATASE_SER_THR"/>
    <property type="match status" value="1"/>
</dbReference>
<proteinExistence type="inferred from homology"/>
<evidence type="ECO:0000256" key="13">
    <source>
        <dbReference type="ARBA" id="ARBA00025527"/>
    </source>
</evidence>
<keyword evidence="10" id="KW-0100">Branched-chain amino acid biosynthesis</keyword>
<dbReference type="GO" id="GO:0004794">
    <property type="term" value="F:threonine deaminase activity"/>
    <property type="evidence" value="ECO:0007669"/>
    <property type="project" value="UniProtKB-EC"/>
</dbReference>
<dbReference type="SUPFAM" id="SSF53686">
    <property type="entry name" value="Tryptophan synthase beta subunit-like PLP-dependent enzymes"/>
    <property type="match status" value="1"/>
</dbReference>
<dbReference type="PANTHER" id="PTHR48078:SF6">
    <property type="entry name" value="L-THREONINE DEHYDRATASE CATABOLIC TDCB"/>
    <property type="match status" value="1"/>
</dbReference>
<evidence type="ECO:0000256" key="3">
    <source>
        <dbReference type="ARBA" id="ARBA00004810"/>
    </source>
</evidence>
<dbReference type="STRING" id="1351755.CCH01_13880"/>
<accession>A0A1U6JDN9</accession>
<dbReference type="CDD" id="cd01562">
    <property type="entry name" value="Thr-dehyd"/>
    <property type="match status" value="1"/>
</dbReference>
<evidence type="ECO:0000256" key="4">
    <source>
        <dbReference type="ARBA" id="ARBA00004958"/>
    </source>
</evidence>
<keyword evidence="9" id="KW-0021">Allosteric enzyme</keyword>
<dbReference type="NCBIfam" id="TIGR01127">
    <property type="entry name" value="ilvA_1Cterm"/>
    <property type="match status" value="1"/>
</dbReference>
<evidence type="ECO:0000256" key="1">
    <source>
        <dbReference type="ARBA" id="ARBA00001274"/>
    </source>
</evidence>
<evidence type="ECO:0000256" key="15">
    <source>
        <dbReference type="RuleBase" id="RU363083"/>
    </source>
</evidence>
<comment type="similarity">
    <text evidence="5 15">Belongs to the serine/threonine dehydratase family.</text>
</comment>
<dbReference type="InterPro" id="IPR000634">
    <property type="entry name" value="Ser/Thr_deHydtase_PyrdxlP-BS"/>
</dbReference>
<dbReference type="GO" id="GO:0006565">
    <property type="term" value="P:L-serine catabolic process"/>
    <property type="evidence" value="ECO:0007669"/>
    <property type="project" value="TreeGrafter"/>
</dbReference>
<evidence type="ECO:0000313" key="17">
    <source>
        <dbReference type="EMBL" id="SLK18137.1"/>
    </source>
</evidence>
<reference evidence="18" key="1">
    <citation type="submission" date="2017-03" db="EMBL/GenBank/DDBJ databases">
        <authorList>
            <person name="Falquet L."/>
            <person name="Falquet L."/>
        </authorList>
    </citation>
    <scope>NUCLEOTIDE SEQUENCE [LARGE SCALE GENOMIC DNA]</scope>
</reference>
<evidence type="ECO:0000256" key="14">
    <source>
        <dbReference type="ARBA" id="ARBA00031427"/>
    </source>
</evidence>
<keyword evidence="15" id="KW-0547">Nucleotide-binding</keyword>
<dbReference type="EMBL" id="LT799839">
    <property type="protein sequence ID" value="SLK18137.1"/>
    <property type="molecule type" value="Genomic_DNA"/>
</dbReference>
<dbReference type="GO" id="GO:0000166">
    <property type="term" value="F:nucleotide binding"/>
    <property type="evidence" value="ECO:0007669"/>
    <property type="project" value="UniProtKB-KW"/>
</dbReference>
<name>A0A1U6JDN9_9CLOT</name>
<dbReference type="InterPro" id="IPR001926">
    <property type="entry name" value="TrpB-like_PALP"/>
</dbReference>
<feature type="domain" description="Tryptophan synthase beta chain-like PALP" evidence="16">
    <location>
        <begin position="14"/>
        <end position="300"/>
    </location>
</feature>
<keyword evidence="18" id="KW-1185">Reference proteome</keyword>
<comment type="pathway">
    <text evidence="3">Amino-acid biosynthesis; L-isoleucine biosynthesis; 2-oxobutanoate from L-threonine: step 1/1.</text>
</comment>
<keyword evidence="10" id="KW-0412">Isoleucine biosynthesis</keyword>
<comment type="cofactor">
    <cofactor evidence="2 15">
        <name>pyridoxal 5'-phosphate</name>
        <dbReference type="ChEBI" id="CHEBI:597326"/>
    </cofactor>
</comment>
<organism evidence="17 18">
    <name type="scientific">Clostridium chauvoei JF4335</name>
    <dbReference type="NCBI Taxonomy" id="1351755"/>
    <lineage>
        <taxon>Bacteria</taxon>
        <taxon>Bacillati</taxon>
        <taxon>Bacillota</taxon>
        <taxon>Clostridia</taxon>
        <taxon>Eubacteriales</taxon>
        <taxon>Clostridiaceae</taxon>
        <taxon>Clostridium</taxon>
    </lineage>
</organism>
<evidence type="ECO:0000256" key="2">
    <source>
        <dbReference type="ARBA" id="ARBA00001933"/>
    </source>
</evidence>
<dbReference type="FunFam" id="3.40.50.1100:FF:000005">
    <property type="entry name" value="Threonine dehydratase catabolic"/>
    <property type="match status" value="1"/>
</dbReference>
<keyword evidence="11 15" id="KW-0663">Pyridoxal phosphate</keyword>
<evidence type="ECO:0000256" key="11">
    <source>
        <dbReference type="ARBA" id="ARBA00022898"/>
    </source>
</evidence>
<dbReference type="AlphaFoldDB" id="A0A1U6JDN9"/>
<dbReference type="GeneID" id="66301720"/>
<comment type="catalytic activity">
    <reaction evidence="1 15">
        <text>L-threonine = 2-oxobutanoate + NH4(+)</text>
        <dbReference type="Rhea" id="RHEA:22108"/>
        <dbReference type="ChEBI" id="CHEBI:16763"/>
        <dbReference type="ChEBI" id="CHEBI:28938"/>
        <dbReference type="ChEBI" id="CHEBI:57926"/>
        <dbReference type="EC" id="4.3.1.19"/>
    </reaction>
</comment>
<evidence type="ECO:0000256" key="7">
    <source>
        <dbReference type="ARBA" id="ARBA00012096"/>
    </source>
</evidence>
<dbReference type="Pfam" id="PF00291">
    <property type="entry name" value="PALP"/>
    <property type="match status" value="1"/>
</dbReference>
<dbReference type="OrthoDB" id="9811476at2"/>
<dbReference type="EC" id="4.3.1.19" evidence="7 15"/>
<dbReference type="UniPathway" id="UPA00047">
    <property type="reaction ID" value="UER00054"/>
</dbReference>
<evidence type="ECO:0000256" key="5">
    <source>
        <dbReference type="ARBA" id="ARBA00010869"/>
    </source>
</evidence>
<dbReference type="CDD" id="cd04886">
    <property type="entry name" value="ACT_ThrD-II-like"/>
    <property type="match status" value="1"/>
</dbReference>